<comment type="caution">
    <text evidence="2">The sequence shown here is derived from an EMBL/GenBank/DDBJ whole genome shotgun (WGS) entry which is preliminary data.</text>
</comment>
<evidence type="ECO:0000313" key="2">
    <source>
        <dbReference type="EMBL" id="KKU89638.1"/>
    </source>
</evidence>
<organism evidence="2 3">
    <name type="scientific">Candidatus Wolfebacteria bacterium GW2011_GWA2_47_9b</name>
    <dbReference type="NCBI Taxonomy" id="1619005"/>
    <lineage>
        <taxon>Bacteria</taxon>
        <taxon>Candidatus Wolfeibacteriota</taxon>
    </lineage>
</organism>
<keyword evidence="1" id="KW-0472">Membrane</keyword>
<dbReference type="Proteomes" id="UP000033882">
    <property type="component" value="Unassembled WGS sequence"/>
</dbReference>
<sequence length="98" mass="11003">MRYAEEQRTEIPGIGLYVLIFFLAPIYYAMRGRWVAFVISGALYTGALLTFVIIPLSMFLWFLATAPAIWAFRSEILVAHAKRTGEETAAAMARAQRG</sequence>
<feature type="transmembrane region" description="Helical" evidence="1">
    <location>
        <begin position="12"/>
        <end position="30"/>
    </location>
</feature>
<accession>A0A0G1WH54</accession>
<protein>
    <submittedName>
        <fullName evidence="2">Uncharacterized protein</fullName>
    </submittedName>
</protein>
<proteinExistence type="predicted"/>
<gene>
    <name evidence="2" type="ORF">UY19_C0011G0043</name>
</gene>
<evidence type="ECO:0000256" key="1">
    <source>
        <dbReference type="SAM" id="Phobius"/>
    </source>
</evidence>
<name>A0A0G1WH54_9BACT</name>
<evidence type="ECO:0000313" key="3">
    <source>
        <dbReference type="Proteomes" id="UP000033882"/>
    </source>
</evidence>
<feature type="transmembrane region" description="Helical" evidence="1">
    <location>
        <begin position="42"/>
        <end position="64"/>
    </location>
</feature>
<dbReference type="EMBL" id="LCPB01000011">
    <property type="protein sequence ID" value="KKU89638.1"/>
    <property type="molecule type" value="Genomic_DNA"/>
</dbReference>
<reference evidence="2 3" key="1">
    <citation type="journal article" date="2015" name="Nature">
        <title>rRNA introns, odd ribosomes, and small enigmatic genomes across a large radiation of phyla.</title>
        <authorList>
            <person name="Brown C.T."/>
            <person name="Hug L.A."/>
            <person name="Thomas B.C."/>
            <person name="Sharon I."/>
            <person name="Castelle C.J."/>
            <person name="Singh A."/>
            <person name="Wilkins M.J."/>
            <person name="Williams K.H."/>
            <person name="Banfield J.F."/>
        </authorList>
    </citation>
    <scope>NUCLEOTIDE SEQUENCE [LARGE SCALE GENOMIC DNA]</scope>
</reference>
<keyword evidence="1" id="KW-1133">Transmembrane helix</keyword>
<dbReference type="AlphaFoldDB" id="A0A0G1WH54"/>
<keyword evidence="1" id="KW-0812">Transmembrane</keyword>